<dbReference type="Gene3D" id="3.40.630.10">
    <property type="entry name" value="Zn peptidases"/>
    <property type="match status" value="1"/>
</dbReference>
<dbReference type="SUPFAM" id="SSF53187">
    <property type="entry name" value="Zn-dependent exopeptidases"/>
    <property type="match status" value="1"/>
</dbReference>
<dbReference type="RefSeq" id="WP_078146838.1">
    <property type="nucleotide sequence ID" value="NZ_CAXPIM010000222.1"/>
</dbReference>
<organism evidence="1 2">
    <name type="scientific">Exiguobacterium profundum</name>
    <dbReference type="NCBI Taxonomy" id="307643"/>
    <lineage>
        <taxon>Bacteria</taxon>
        <taxon>Bacillati</taxon>
        <taxon>Bacillota</taxon>
        <taxon>Bacilli</taxon>
        <taxon>Bacillales</taxon>
        <taxon>Bacillales Family XII. Incertae Sedis</taxon>
        <taxon>Exiguobacterium</taxon>
    </lineage>
</organism>
<sequence length="394" mass="44527">MIIVFSLLRSIATVVLFFNPIYSTPLETAEYISSVDRNADSWESADFFESFGTELPIDMDRNLLYTERITGWTEIEVGDETYEGFSSMTFDQPFKGTILHMTWGQDIPDVKEKVVVLPTTKFSYDNIEDAYTVDYAGEVLNDQEANAYLSELASAGAAGYLITPYEDDPYETGFVFTSSYMKLDGTGVDLDTAEQLKDGEMIRVKPYREEIPYVEFVQQGKSEREIILMSRLDSSWHGAHYLSAVGPSTVLYHLMQVMNEEMPDYTIRYVFLNGNGDSREASDDFLERLGEQKEKVEAVVMLDILGTGDGPLYVRTKGMKSYPVLERAPFAELEVRSLASSPGDAYDEAGIPYLMLSDSLEGSWHVFTEKDTFERLSEDGVTGAVDWMHNWLTD</sequence>
<reference evidence="1 2" key="1">
    <citation type="submission" date="2022-10" db="EMBL/GenBank/DDBJ databases">
        <title>Complete genome sequence of Exiguobacterium profundum TSS-3 isolated from an extremely saline-alkaline spring located in Ixtapa, Chiapas-Mexico.</title>
        <authorList>
            <person name="Rincon-Rosales R."/>
            <person name="Rogel M.A."/>
            <person name="Rincon-Molina C.I."/>
            <person name="Guerrero G."/>
            <person name="Manzano-Gomez L.A."/>
            <person name="Lopez-Lopez A."/>
            <person name="Rincon Molina F.A."/>
            <person name="Martinez-Romero E."/>
        </authorList>
    </citation>
    <scope>NUCLEOTIDE SEQUENCE [LARGE SCALE GENOMIC DNA]</scope>
    <source>
        <strain evidence="1 2">TSS-3</strain>
    </source>
</reference>
<evidence type="ECO:0000313" key="2">
    <source>
        <dbReference type="Proteomes" id="UP001219957"/>
    </source>
</evidence>
<dbReference type="Proteomes" id="UP001219957">
    <property type="component" value="Chromosome"/>
</dbReference>
<proteinExistence type="predicted"/>
<keyword evidence="2" id="KW-1185">Reference proteome</keyword>
<gene>
    <name evidence="1" type="ORF">OE059_08015</name>
</gene>
<evidence type="ECO:0000313" key="1">
    <source>
        <dbReference type="EMBL" id="WED53999.1"/>
    </source>
</evidence>
<protein>
    <submittedName>
        <fullName evidence="1">Uncharacterized protein</fullName>
    </submittedName>
</protein>
<accession>A0ABY8B0C3</accession>
<dbReference type="EMBL" id="CP109617">
    <property type="protein sequence ID" value="WED53999.1"/>
    <property type="molecule type" value="Genomic_DNA"/>
</dbReference>
<name>A0ABY8B0C3_9BACL</name>